<dbReference type="GO" id="GO:0009307">
    <property type="term" value="P:DNA restriction-modification system"/>
    <property type="evidence" value="ECO:0007669"/>
    <property type="project" value="InterPro"/>
</dbReference>
<name>A0A7X8YEG6_9MICC</name>
<evidence type="ECO:0000259" key="4">
    <source>
        <dbReference type="Pfam" id="PF09126"/>
    </source>
</evidence>
<dbReference type="Pfam" id="PF09126">
    <property type="entry name" value="NaeI"/>
    <property type="match status" value="1"/>
</dbReference>
<keyword evidence="1" id="KW-0540">Nuclease</keyword>
<organism evidence="5 6">
    <name type="scientific">Nesterenkonia sedimenti</name>
    <dbReference type="NCBI Taxonomy" id="1463632"/>
    <lineage>
        <taxon>Bacteria</taxon>
        <taxon>Bacillati</taxon>
        <taxon>Actinomycetota</taxon>
        <taxon>Actinomycetes</taxon>
        <taxon>Micrococcales</taxon>
        <taxon>Micrococcaceae</taxon>
        <taxon>Nesterenkonia</taxon>
    </lineage>
</organism>
<evidence type="ECO:0000256" key="3">
    <source>
        <dbReference type="ARBA" id="ARBA00022801"/>
    </source>
</evidence>
<evidence type="ECO:0000313" key="6">
    <source>
        <dbReference type="Proteomes" id="UP000523139"/>
    </source>
</evidence>
<dbReference type="EMBL" id="JABAHY010000015">
    <property type="protein sequence ID" value="NLS10808.1"/>
    <property type="molecule type" value="Genomic_DNA"/>
</dbReference>
<dbReference type="RefSeq" id="WP_168888296.1">
    <property type="nucleotide sequence ID" value="NZ_JABAHY010000015.1"/>
</dbReference>
<dbReference type="AlphaFoldDB" id="A0A7X8YEG6"/>
<dbReference type="GO" id="GO:0009036">
    <property type="term" value="F:type II site-specific deoxyribonuclease activity"/>
    <property type="evidence" value="ECO:0007669"/>
    <property type="project" value="InterPro"/>
</dbReference>
<accession>A0A7X8YEG6</accession>
<evidence type="ECO:0000256" key="1">
    <source>
        <dbReference type="ARBA" id="ARBA00022722"/>
    </source>
</evidence>
<reference evidence="5 6" key="1">
    <citation type="submission" date="2020-04" db="EMBL/GenBank/DDBJ databases">
        <title>Nesterenkonia sp. nov., isolated from marine sediment.</title>
        <authorList>
            <person name="Zhang G."/>
        </authorList>
    </citation>
    <scope>NUCLEOTIDE SEQUENCE [LARGE SCALE GENOMIC DNA]</scope>
    <source>
        <strain evidence="5 6">MY13</strain>
    </source>
</reference>
<proteinExistence type="predicted"/>
<sequence>MTKPIRVRYTGGKVLRQTYDEAYKGEIYGRYKWEDLMKTEKTHFGSMFEINAQREFEFESGEATDFTIAGHEVDAKWSQSDGGWMLPPEVFDKIALVATGSDAEAEWSLGLVRVSQKNRRVKANRDRKSQLTPFFLESRCGVFVDFNR</sequence>
<feature type="domain" description="Type II restriction enzyme NaeI" evidence="4">
    <location>
        <begin position="13"/>
        <end position="133"/>
    </location>
</feature>
<gene>
    <name evidence="5" type="ORF">HGQ17_12560</name>
</gene>
<dbReference type="InterPro" id="IPR015210">
    <property type="entry name" value="NaeI"/>
</dbReference>
<dbReference type="GO" id="GO:0003677">
    <property type="term" value="F:DNA binding"/>
    <property type="evidence" value="ECO:0007669"/>
    <property type="project" value="InterPro"/>
</dbReference>
<comment type="caution">
    <text evidence="5">The sequence shown here is derived from an EMBL/GenBank/DDBJ whole genome shotgun (WGS) entry which is preliminary data.</text>
</comment>
<dbReference type="SUPFAM" id="SSF52980">
    <property type="entry name" value="Restriction endonuclease-like"/>
    <property type="match status" value="1"/>
</dbReference>
<dbReference type="InterPro" id="IPR011335">
    <property type="entry name" value="Restrct_endonuc-II-like"/>
</dbReference>
<evidence type="ECO:0000256" key="2">
    <source>
        <dbReference type="ARBA" id="ARBA00022759"/>
    </source>
</evidence>
<keyword evidence="3" id="KW-0378">Hydrolase</keyword>
<dbReference type="InterPro" id="IPR037057">
    <property type="entry name" value="DNA_rep_MutH/T2_RE_sf"/>
</dbReference>
<dbReference type="Gene3D" id="3.40.600.10">
    <property type="entry name" value="DNA mismatch repair MutH/Restriction endonuclease, type II"/>
    <property type="match status" value="1"/>
</dbReference>
<keyword evidence="2" id="KW-0255">Endonuclease</keyword>
<protein>
    <recommendedName>
        <fullName evidence="4">Type II restriction enzyme NaeI domain-containing protein</fullName>
    </recommendedName>
</protein>
<evidence type="ECO:0000313" key="5">
    <source>
        <dbReference type="EMBL" id="NLS10808.1"/>
    </source>
</evidence>
<dbReference type="Proteomes" id="UP000523139">
    <property type="component" value="Unassembled WGS sequence"/>
</dbReference>
<keyword evidence="6" id="KW-1185">Reference proteome</keyword>